<name>A0ABU6V1D6_9FABA</name>
<keyword evidence="3" id="KW-1185">Reference proteome</keyword>
<comment type="caution">
    <text evidence="2">The sequence shown here is derived from an EMBL/GenBank/DDBJ whole genome shotgun (WGS) entry which is preliminary data.</text>
</comment>
<feature type="region of interest" description="Disordered" evidence="1">
    <location>
        <begin position="84"/>
        <end position="108"/>
    </location>
</feature>
<feature type="non-terminal residue" evidence="2">
    <location>
        <position position="1"/>
    </location>
</feature>
<evidence type="ECO:0000313" key="2">
    <source>
        <dbReference type="EMBL" id="MED6166934.1"/>
    </source>
</evidence>
<proteinExistence type="predicted"/>
<evidence type="ECO:0000313" key="3">
    <source>
        <dbReference type="Proteomes" id="UP001341840"/>
    </source>
</evidence>
<accession>A0ABU6V1D6</accession>
<dbReference type="EMBL" id="JASCZI010131062">
    <property type="protein sequence ID" value="MED6166934.1"/>
    <property type="molecule type" value="Genomic_DNA"/>
</dbReference>
<dbReference type="Proteomes" id="UP001341840">
    <property type="component" value="Unassembled WGS sequence"/>
</dbReference>
<protein>
    <submittedName>
        <fullName evidence="2">Uncharacterized protein</fullName>
    </submittedName>
</protein>
<gene>
    <name evidence="2" type="ORF">PIB30_114266</name>
</gene>
<reference evidence="2 3" key="1">
    <citation type="journal article" date="2023" name="Plants (Basel)">
        <title>Bridging the Gap: Combining Genomics and Transcriptomics Approaches to Understand Stylosanthes scabra, an Orphan Legume from the Brazilian Caatinga.</title>
        <authorList>
            <person name="Ferreira-Neto J.R.C."/>
            <person name="da Silva M.D."/>
            <person name="Binneck E."/>
            <person name="de Melo N.F."/>
            <person name="da Silva R.H."/>
            <person name="de Melo A.L.T.M."/>
            <person name="Pandolfi V."/>
            <person name="Bustamante F.O."/>
            <person name="Brasileiro-Vidal A.C."/>
            <person name="Benko-Iseppon A.M."/>
        </authorList>
    </citation>
    <scope>NUCLEOTIDE SEQUENCE [LARGE SCALE GENOMIC DNA]</scope>
    <source>
        <tissue evidence="2">Leaves</tissue>
    </source>
</reference>
<organism evidence="2 3">
    <name type="scientific">Stylosanthes scabra</name>
    <dbReference type="NCBI Taxonomy" id="79078"/>
    <lineage>
        <taxon>Eukaryota</taxon>
        <taxon>Viridiplantae</taxon>
        <taxon>Streptophyta</taxon>
        <taxon>Embryophyta</taxon>
        <taxon>Tracheophyta</taxon>
        <taxon>Spermatophyta</taxon>
        <taxon>Magnoliopsida</taxon>
        <taxon>eudicotyledons</taxon>
        <taxon>Gunneridae</taxon>
        <taxon>Pentapetalae</taxon>
        <taxon>rosids</taxon>
        <taxon>fabids</taxon>
        <taxon>Fabales</taxon>
        <taxon>Fabaceae</taxon>
        <taxon>Papilionoideae</taxon>
        <taxon>50 kb inversion clade</taxon>
        <taxon>dalbergioids sensu lato</taxon>
        <taxon>Dalbergieae</taxon>
        <taxon>Pterocarpus clade</taxon>
        <taxon>Stylosanthes</taxon>
    </lineage>
</organism>
<sequence>APQNSMDAVMLSIRKYLRNPLGMRITWSPRNSMDEDDVKQKTPKLLDEGGVDTLKDLGIPWVRLKWSPRNSMDAEMLGIWNTSESTFHTPTPRRPMLAPRRQPHPSSI</sequence>
<evidence type="ECO:0000256" key="1">
    <source>
        <dbReference type="SAM" id="MobiDB-lite"/>
    </source>
</evidence>